<reference evidence="5 6" key="1">
    <citation type="journal article" date="2016" name="Genome Announc.">
        <title>Draft Genome Sequences of Five Rapidly Growing Mycobacterium Species, M. thermoresistibile, M. fortuitum subsp. acetamidolyticum, M. canariasense, M. brisbanense, and M. novocastrense.</title>
        <authorList>
            <person name="Katahira K."/>
            <person name="Ogura Y."/>
            <person name="Gotoh Y."/>
            <person name="Hayashi T."/>
        </authorList>
    </citation>
    <scope>NUCLEOTIDE SEQUENCE [LARGE SCALE GENOMIC DNA]</scope>
    <source>
        <strain evidence="5 6">JCM18114</strain>
    </source>
</reference>
<feature type="domain" description="Glycoside hydrolase family 65 central catalytic" evidence="3">
    <location>
        <begin position="1"/>
        <end position="80"/>
    </location>
</feature>
<evidence type="ECO:0000259" key="3">
    <source>
        <dbReference type="Pfam" id="PF03632"/>
    </source>
</evidence>
<gene>
    <name evidence="5" type="ORF">RMCN_0018</name>
</gene>
<dbReference type="PANTHER" id="PTHR11051">
    <property type="entry name" value="GLYCOSYL HYDROLASE-RELATED"/>
    <property type="match status" value="1"/>
</dbReference>
<evidence type="ECO:0000256" key="1">
    <source>
        <dbReference type="ARBA" id="ARBA00023295"/>
    </source>
</evidence>
<accession>A0ABQ0KBM1</accession>
<evidence type="ECO:0000313" key="5">
    <source>
        <dbReference type="EMBL" id="GAT06885.1"/>
    </source>
</evidence>
<dbReference type="Gene3D" id="1.50.10.10">
    <property type="match status" value="1"/>
</dbReference>
<dbReference type="Proteomes" id="UP000069773">
    <property type="component" value="Unassembled WGS sequence"/>
</dbReference>
<organism evidence="5 6">
    <name type="scientific">Mycolicibacterium novocastrense</name>
    <name type="common">Mycobacterium novocastrense</name>
    <dbReference type="NCBI Taxonomy" id="59813"/>
    <lineage>
        <taxon>Bacteria</taxon>
        <taxon>Bacillati</taxon>
        <taxon>Actinomycetota</taxon>
        <taxon>Actinomycetes</taxon>
        <taxon>Mycobacteriales</taxon>
        <taxon>Mycobacteriaceae</taxon>
        <taxon>Mycolicibacterium</taxon>
    </lineage>
</organism>
<dbReference type="Pfam" id="PF03633">
    <property type="entry name" value="Glyco_hydro_65C"/>
    <property type="match status" value="1"/>
</dbReference>
<evidence type="ECO:0000256" key="2">
    <source>
        <dbReference type="SAM" id="MobiDB-lite"/>
    </source>
</evidence>
<dbReference type="EMBL" id="BCTA01000001">
    <property type="protein sequence ID" value="GAT06885.1"/>
    <property type="molecule type" value="Genomic_DNA"/>
</dbReference>
<evidence type="ECO:0000259" key="4">
    <source>
        <dbReference type="Pfam" id="PF03633"/>
    </source>
</evidence>
<dbReference type="InterPro" id="IPR008928">
    <property type="entry name" value="6-hairpin_glycosidase_sf"/>
</dbReference>
<keyword evidence="6" id="KW-1185">Reference proteome</keyword>
<dbReference type="InterPro" id="IPR005194">
    <property type="entry name" value="Glyco_hydro_65_C"/>
</dbReference>
<dbReference type="PANTHER" id="PTHR11051:SF13">
    <property type="entry name" value="GLYCOSYL TRANSFERASE"/>
    <property type="match status" value="1"/>
</dbReference>
<evidence type="ECO:0000313" key="6">
    <source>
        <dbReference type="Proteomes" id="UP000069773"/>
    </source>
</evidence>
<keyword evidence="5" id="KW-0378">Hydrolase</keyword>
<feature type="domain" description="Glycoside hydrolase family 65 C-terminal" evidence="4">
    <location>
        <begin position="90"/>
        <end position="151"/>
    </location>
</feature>
<comment type="caution">
    <text evidence="5">The sequence shown here is derived from an EMBL/GenBank/DDBJ whole genome shotgun (WGS) entry which is preliminary data.</text>
</comment>
<name>A0ABQ0KBM1_MYCNV</name>
<keyword evidence="1" id="KW-0326">Glycosidase</keyword>
<feature type="region of interest" description="Disordered" evidence="2">
    <location>
        <begin position="157"/>
        <end position="181"/>
    </location>
</feature>
<protein>
    <submittedName>
        <fullName evidence="5">Glycosyl hydrolase</fullName>
    </submittedName>
</protein>
<sequence>MYLRGDAFTVEDKARNFDYYDALTVRDSSLSACGQAIVAAEIGHLQLAYDYLVETAFIDLHDLHHNVSNGLHIAALAGTWLACVAGFGGMRDHRGELSFAPRLPAALNHLGFRIVWRGCRLSVDVTAREATYRLLSGRPLPLKHHCQPFTLGDTAVTLPVPRRPTPKTPALPDNRGPYRRE</sequence>
<dbReference type="GO" id="GO:0016787">
    <property type="term" value="F:hydrolase activity"/>
    <property type="evidence" value="ECO:0007669"/>
    <property type="project" value="UniProtKB-KW"/>
</dbReference>
<dbReference type="SUPFAM" id="SSF48208">
    <property type="entry name" value="Six-hairpin glycosidases"/>
    <property type="match status" value="1"/>
</dbReference>
<dbReference type="Gene3D" id="2.60.420.10">
    <property type="entry name" value="Maltose phosphorylase, domain 3"/>
    <property type="match status" value="1"/>
</dbReference>
<proteinExistence type="predicted"/>
<dbReference type="InterPro" id="IPR012341">
    <property type="entry name" value="6hp_glycosidase-like_sf"/>
</dbReference>
<dbReference type="Pfam" id="PF03632">
    <property type="entry name" value="Glyco_hydro_65m"/>
    <property type="match status" value="1"/>
</dbReference>
<dbReference type="InterPro" id="IPR005195">
    <property type="entry name" value="Glyco_hydro_65_M"/>
</dbReference>